<name>A0A151B4N4_9CLOT</name>
<gene>
    <name evidence="6" type="ORF">CLTEP_13190</name>
</gene>
<dbReference type="InterPro" id="IPR032812">
    <property type="entry name" value="SbsA_Ig"/>
</dbReference>
<dbReference type="PANTHER" id="PTHR32256:SF17">
    <property type="entry name" value="EGF-LIKE DOMAIN-CONTAINING PROTEIN"/>
    <property type="match status" value="1"/>
</dbReference>
<dbReference type="SUPFAM" id="SSF101898">
    <property type="entry name" value="NHL repeat"/>
    <property type="match status" value="1"/>
</dbReference>
<dbReference type="PATRIC" id="fig|1121338.3.peg.1355"/>
<reference evidence="6 7" key="1">
    <citation type="submission" date="2016-02" db="EMBL/GenBank/DDBJ databases">
        <title>Genome sequence of Clostridium tepidiprofundi DSM 19306.</title>
        <authorList>
            <person name="Poehlein A."/>
            <person name="Daniel R."/>
        </authorList>
    </citation>
    <scope>NUCLEOTIDE SEQUENCE [LARGE SCALE GENOMIC DNA]</scope>
    <source>
        <strain evidence="6 7">DSM 19306</strain>
    </source>
</reference>
<feature type="chain" id="PRO_5007577957" description="DUF5050 domain-containing protein" evidence="2">
    <location>
        <begin position="24"/>
        <end position="1588"/>
    </location>
</feature>
<feature type="domain" description="Prolow-density lipoprotein receptor-related protein 1-like beta-propeller" evidence="5">
    <location>
        <begin position="363"/>
        <end position="658"/>
    </location>
</feature>
<feature type="domain" description="SbsA Ig-like" evidence="4">
    <location>
        <begin position="35"/>
        <end position="125"/>
    </location>
</feature>
<accession>A0A151B4N4</accession>
<dbReference type="InterPro" id="IPR014755">
    <property type="entry name" value="Cu-Rt/internalin_Ig-like"/>
</dbReference>
<evidence type="ECO:0000313" key="7">
    <source>
        <dbReference type="Proteomes" id="UP000075531"/>
    </source>
</evidence>
<dbReference type="OrthoDB" id="1676127at2"/>
<dbReference type="InterPro" id="IPR011081">
    <property type="entry name" value="Big_4"/>
</dbReference>
<protein>
    <recommendedName>
        <fullName evidence="8">DUF5050 domain-containing protein</fullName>
    </recommendedName>
</protein>
<dbReference type="RefSeq" id="WP_066824308.1">
    <property type="nucleotide sequence ID" value="NZ_LTBA01000011.1"/>
</dbReference>
<evidence type="ECO:0000259" key="4">
    <source>
        <dbReference type="Pfam" id="PF13205"/>
    </source>
</evidence>
<dbReference type="EMBL" id="LTBA01000011">
    <property type="protein sequence ID" value="KYH34722.1"/>
    <property type="molecule type" value="Genomic_DNA"/>
</dbReference>
<dbReference type="Gene3D" id="2.60.40.1220">
    <property type="match status" value="1"/>
</dbReference>
<organism evidence="6 7">
    <name type="scientific">Clostridium tepidiprofundi DSM 19306</name>
    <dbReference type="NCBI Taxonomy" id="1121338"/>
    <lineage>
        <taxon>Bacteria</taxon>
        <taxon>Bacillati</taxon>
        <taxon>Bacillota</taxon>
        <taxon>Clostridia</taxon>
        <taxon>Eubacteriales</taxon>
        <taxon>Clostridiaceae</taxon>
        <taxon>Clostridium</taxon>
    </lineage>
</organism>
<evidence type="ECO:0000313" key="6">
    <source>
        <dbReference type="EMBL" id="KYH34722.1"/>
    </source>
</evidence>
<sequence>MRRKVGLLILILFFIMKPVMCFADDEDKYKIYNSVDNVPVNKVWKINFSKNLDKYSVKNYNIEVLNSRKMTVPINVILDKNKKTVLVSPKSYYKFNEKYTLIVTKKVKSDKGEYIKIPVKMEFTTESGTESKDIYSEFPDDESAFIIVDNMVYAIDYFNKEKNEYFSDKVYDDVREKLMSEKYLIYHRDKYSRESIEDKISLYFKFTTSIREQDNKKVHLYDKLNYLDKDGKVFTYEWDEVNNVYKFIVPNVYIDVFKKNEDTMVKISDVKGVYGAEKFKFEDDNNIYKIGDSVVNNFNNEDEKLYILSKDNYILATTILDTVYSTRGHNKLKLEHYDYYRKPDENIDTGDIGKNVDYNKYGNSSGNIINNGYVASDKKNYIFYVNTGDNNRLYKLKTDGRFDNAMSNDYAQYINSYSGYIYYSNYADDGKLYRVKADGSAREKLVDDMAAYVTVYNGWVYYSNHSDGGRIYRIKINPDGKVDNNFITKEIDGRKHGKPITDVYEDEAAYINVIGDKIIYTNVSDENKPYMIKDLYKSTPLSESKLMRCKLNNEWMEAIQVVGDWIYYTTSEGDLNKAKLDDDRIVPLRGVVRKFDKGYHLNAYGDWIYYSNALDDGKLYKINIDGSGEKVKLSDDTVTYINIVDNYLYYVSDNKLYRLMIDRIGVVEPEIITKEPPKRNIEQIKDIKKIVSYDEVNEELEILEKKYLPEKVPAIMDDNTMQELAVDWDKKNVEKSKGSYFYEGEVMGYDKKIKLELVIPSEMLNENNDVIVYNNPDNKADIVVVRSEYENSLYAKPPKLVVGDVVKIYEDKYLEKPLATAEVVKDGRYNEAILKGLDIDTLGKQNYYLTITRGEKGESLPTEIKIPDAPTILKAGDEDYTNIGVNLKDCYVDEFLHSEISGNNSEFELNINGYRLYLINSNDKLNMIQDSIVPVDDDIDINDNNWSFSELEDKLISSGMSSNDIKKILIKDSLGKLIKQAKYNVYVATKFSGYASPDGRGERPNVIGYISSDGYAIDMISDGLPNKPVITETKVKPGDKIELNKPIPKGEIAYVVPEGEIFDNSITNLNGWLAESGEEWYYDTEEGQAELDSHHVTYLVGNGKNKTIDVPIVDDIIADEAERYRIVIKNGVGVSEPSDEAVILDNKYPEWAIFNKKIFDENIDNGNAGKDIKVYSNNEDCYAYLVPKNEEIEDYSSITVEMLEEAISKSRYSKKIRVNKKEWFNTSNNYTRIPTDKLYSNFIATDYDTLPKYNYVLIFVDDVGNVAKPIDEKNYINVLIDARKLHELLIDAETGLEQLEPDDPAYEKKYDILNSEYNKARTFFNNAEQYRNCSQRDVDNQFESLKKALIEAGIVNCRFYDKGNRNGQEQLRAAANSLYLRYKNGDAVSFKNGNSGNEIYVAYGDLDLPTDIPGTNIEIKWDSNSSDIESNGTVRRETTSDVNVKLKVTLKLGGRSIVKKLNVLVPHRSGNEVVTITKPDGQERILHVKLNTIEGTYTKSDGEYDNDGEFYVYVRIKNSEGRYLNDKGEFADLITLTAKLNDDNTWSLPIKDYTIPDGQYTIEAWVYDGADGEKVRRNVEVSWNLNKE</sequence>
<dbReference type="PANTHER" id="PTHR32256">
    <property type="match status" value="1"/>
</dbReference>
<proteinExistence type="predicted"/>
<keyword evidence="1 2" id="KW-0732">Signal</keyword>
<dbReference type="SUPFAM" id="SSF63825">
    <property type="entry name" value="YWTD domain"/>
    <property type="match status" value="1"/>
</dbReference>
<evidence type="ECO:0000256" key="1">
    <source>
        <dbReference type="ARBA" id="ARBA00022729"/>
    </source>
</evidence>
<dbReference type="STRING" id="1121338.CLTEP_13190"/>
<dbReference type="Pfam" id="PF16472">
    <property type="entry name" value="DUF5050"/>
    <property type="match status" value="1"/>
</dbReference>
<dbReference type="InterPro" id="IPR053369">
    <property type="entry name" value="SrfA-induced_signal"/>
</dbReference>
<dbReference type="Pfam" id="PF07532">
    <property type="entry name" value="Big_4"/>
    <property type="match status" value="1"/>
</dbReference>
<dbReference type="Pfam" id="PF13205">
    <property type="entry name" value="Big_5"/>
    <property type="match status" value="1"/>
</dbReference>
<dbReference type="InterPro" id="IPR032485">
    <property type="entry name" value="LRP1-like_beta_prop"/>
</dbReference>
<feature type="domain" description="Bacterial Ig-like" evidence="3">
    <location>
        <begin position="694"/>
        <end position="749"/>
    </location>
</feature>
<keyword evidence="7" id="KW-1185">Reference proteome</keyword>
<evidence type="ECO:0008006" key="8">
    <source>
        <dbReference type="Google" id="ProtNLM"/>
    </source>
</evidence>
<evidence type="ECO:0000256" key="2">
    <source>
        <dbReference type="SAM" id="SignalP"/>
    </source>
</evidence>
<evidence type="ECO:0000259" key="5">
    <source>
        <dbReference type="Pfam" id="PF16472"/>
    </source>
</evidence>
<evidence type="ECO:0000259" key="3">
    <source>
        <dbReference type="Pfam" id="PF07532"/>
    </source>
</evidence>
<comment type="caution">
    <text evidence="6">The sequence shown here is derived from an EMBL/GenBank/DDBJ whole genome shotgun (WGS) entry which is preliminary data.</text>
</comment>
<feature type="signal peptide" evidence="2">
    <location>
        <begin position="1"/>
        <end position="23"/>
    </location>
</feature>
<dbReference type="Proteomes" id="UP000075531">
    <property type="component" value="Unassembled WGS sequence"/>
</dbReference>